<feature type="region of interest" description="Disordered" evidence="1">
    <location>
        <begin position="66"/>
        <end position="104"/>
    </location>
</feature>
<dbReference type="AlphaFoldDB" id="A0A8X7ZJG8"/>
<keyword evidence="2" id="KW-0812">Transmembrane</keyword>
<keyword evidence="2" id="KW-0472">Membrane</keyword>
<organism evidence="3 4">
    <name type="scientific">Populus tomentosa</name>
    <name type="common">Chinese white poplar</name>
    <dbReference type="NCBI Taxonomy" id="118781"/>
    <lineage>
        <taxon>Eukaryota</taxon>
        <taxon>Viridiplantae</taxon>
        <taxon>Streptophyta</taxon>
        <taxon>Embryophyta</taxon>
        <taxon>Tracheophyta</taxon>
        <taxon>Spermatophyta</taxon>
        <taxon>Magnoliopsida</taxon>
        <taxon>eudicotyledons</taxon>
        <taxon>Gunneridae</taxon>
        <taxon>Pentapetalae</taxon>
        <taxon>rosids</taxon>
        <taxon>fabids</taxon>
        <taxon>Malpighiales</taxon>
        <taxon>Salicaceae</taxon>
        <taxon>Saliceae</taxon>
        <taxon>Populus</taxon>
    </lineage>
</organism>
<feature type="transmembrane region" description="Helical" evidence="2">
    <location>
        <begin position="110"/>
        <end position="131"/>
    </location>
</feature>
<dbReference type="EMBL" id="JAAWWB010000011">
    <property type="protein sequence ID" value="KAG6772463.1"/>
    <property type="molecule type" value="Genomic_DNA"/>
</dbReference>
<keyword evidence="4" id="KW-1185">Reference proteome</keyword>
<evidence type="ECO:0000313" key="4">
    <source>
        <dbReference type="Proteomes" id="UP000886885"/>
    </source>
</evidence>
<protein>
    <recommendedName>
        <fullName evidence="5">Transmembrane protein</fullName>
    </recommendedName>
</protein>
<dbReference type="OrthoDB" id="1933396at2759"/>
<reference evidence="3" key="1">
    <citation type="journal article" date="2020" name="bioRxiv">
        <title>Hybrid origin of Populus tomentosa Carr. identified through genome sequencing and phylogenomic analysis.</title>
        <authorList>
            <person name="An X."/>
            <person name="Gao K."/>
            <person name="Chen Z."/>
            <person name="Li J."/>
            <person name="Yang X."/>
            <person name="Yang X."/>
            <person name="Zhou J."/>
            <person name="Guo T."/>
            <person name="Zhao T."/>
            <person name="Huang S."/>
            <person name="Miao D."/>
            <person name="Khan W.U."/>
            <person name="Rao P."/>
            <person name="Ye M."/>
            <person name="Lei B."/>
            <person name="Liao W."/>
            <person name="Wang J."/>
            <person name="Ji L."/>
            <person name="Li Y."/>
            <person name="Guo B."/>
            <person name="Mustafa N.S."/>
            <person name="Li S."/>
            <person name="Yun Q."/>
            <person name="Keller S.R."/>
            <person name="Mao J."/>
            <person name="Zhang R."/>
            <person name="Strauss S.H."/>
        </authorList>
    </citation>
    <scope>NUCLEOTIDE SEQUENCE</scope>
    <source>
        <strain evidence="3">GM15</strain>
        <tissue evidence="3">Leaf</tissue>
    </source>
</reference>
<gene>
    <name evidence="3" type="ORF">POTOM_023874</name>
</gene>
<sequence>MTQQTIYLKAQFYRSLPFQFFLFFLGKQKRERKGYTYLKDRFMREETMAIDRASSFPEADVDQALNPSQNKEFEVDPVSSDIATSKETRQEQDAAARKSEREKQDAMHKLITTILVSAMIIAVAGAVFAVTKKLRER</sequence>
<name>A0A8X7ZJG8_POPTO</name>
<proteinExistence type="predicted"/>
<accession>A0A8X7ZJG8</accession>
<evidence type="ECO:0000313" key="3">
    <source>
        <dbReference type="EMBL" id="KAG6772463.1"/>
    </source>
</evidence>
<evidence type="ECO:0008006" key="5">
    <source>
        <dbReference type="Google" id="ProtNLM"/>
    </source>
</evidence>
<evidence type="ECO:0000256" key="1">
    <source>
        <dbReference type="SAM" id="MobiDB-lite"/>
    </source>
</evidence>
<keyword evidence="2" id="KW-1133">Transmembrane helix</keyword>
<dbReference type="PANTHER" id="PTHR37741:SF1">
    <property type="entry name" value="TRANSMEMBRANE PROTEIN"/>
    <property type="match status" value="1"/>
</dbReference>
<comment type="caution">
    <text evidence="3">The sequence shown here is derived from an EMBL/GenBank/DDBJ whole genome shotgun (WGS) entry which is preliminary data.</text>
</comment>
<evidence type="ECO:0000256" key="2">
    <source>
        <dbReference type="SAM" id="Phobius"/>
    </source>
</evidence>
<feature type="compositionally biased region" description="Basic and acidic residues" evidence="1">
    <location>
        <begin position="84"/>
        <end position="104"/>
    </location>
</feature>
<dbReference type="Proteomes" id="UP000886885">
    <property type="component" value="Chromosome 6A"/>
</dbReference>
<dbReference type="PANTHER" id="PTHR37741">
    <property type="entry name" value="TRANSMEMBRANE PROTEIN"/>
    <property type="match status" value="1"/>
</dbReference>